<comment type="caution">
    <text evidence="2">The sequence shown here is derived from an EMBL/GenBank/DDBJ whole genome shotgun (WGS) entry which is preliminary data.</text>
</comment>
<evidence type="ECO:0000256" key="1">
    <source>
        <dbReference type="SAM" id="MobiDB-lite"/>
    </source>
</evidence>
<accession>A0AAD2D258</accession>
<gene>
    <name evidence="2" type="ORF">ECRASSUSDP1_LOCUS19534</name>
</gene>
<dbReference type="EMBL" id="CAMPGE010019833">
    <property type="protein sequence ID" value="CAI2378139.1"/>
    <property type="molecule type" value="Genomic_DNA"/>
</dbReference>
<dbReference type="Proteomes" id="UP001295684">
    <property type="component" value="Unassembled WGS sequence"/>
</dbReference>
<sequence length="277" mass="31170">MSYFDRRSFPTRDNFSNADIEGSQPFSYISKFQRRDPLRVDDIQGAAPQGIVGYTGATKNKIRRNSPELVYGPTKTQAKDQWLDPRKIQYKNIVFNSSTMNFGREAEVMRKSNSKFSLNKTRLVSNSMVDFKPHEILNPSPKKIPTLAPSQTFDRVNINKSMDNGNGSMKNMKQVKFKSHLATTGGNIMNESTSGYRKTPIKATIGGMGGKPQFREPLIGAPQPFGPSKAGGIRAGYQNTKFILPDDKFKLMNRKQRHMSSLGQHLSHPESVNRSYL</sequence>
<protein>
    <submittedName>
        <fullName evidence="2">Uncharacterized protein</fullName>
    </submittedName>
</protein>
<feature type="region of interest" description="Disordered" evidence="1">
    <location>
        <begin position="255"/>
        <end position="277"/>
    </location>
</feature>
<reference evidence="2" key="1">
    <citation type="submission" date="2023-07" db="EMBL/GenBank/DDBJ databases">
        <authorList>
            <consortium name="AG Swart"/>
            <person name="Singh M."/>
            <person name="Singh A."/>
            <person name="Seah K."/>
            <person name="Emmerich C."/>
        </authorList>
    </citation>
    <scope>NUCLEOTIDE SEQUENCE</scope>
    <source>
        <strain evidence="2">DP1</strain>
    </source>
</reference>
<proteinExistence type="predicted"/>
<organism evidence="2 3">
    <name type="scientific">Euplotes crassus</name>
    <dbReference type="NCBI Taxonomy" id="5936"/>
    <lineage>
        <taxon>Eukaryota</taxon>
        <taxon>Sar</taxon>
        <taxon>Alveolata</taxon>
        <taxon>Ciliophora</taxon>
        <taxon>Intramacronucleata</taxon>
        <taxon>Spirotrichea</taxon>
        <taxon>Hypotrichia</taxon>
        <taxon>Euplotida</taxon>
        <taxon>Euplotidae</taxon>
        <taxon>Moneuplotes</taxon>
    </lineage>
</organism>
<keyword evidence="3" id="KW-1185">Reference proteome</keyword>
<feature type="compositionally biased region" description="Polar residues" evidence="1">
    <location>
        <begin position="259"/>
        <end position="277"/>
    </location>
</feature>
<dbReference type="AlphaFoldDB" id="A0AAD2D258"/>
<name>A0AAD2D258_EUPCR</name>
<evidence type="ECO:0000313" key="3">
    <source>
        <dbReference type="Proteomes" id="UP001295684"/>
    </source>
</evidence>
<evidence type="ECO:0000313" key="2">
    <source>
        <dbReference type="EMBL" id="CAI2378139.1"/>
    </source>
</evidence>